<dbReference type="Pfam" id="PF00534">
    <property type="entry name" value="Glycos_transf_1"/>
    <property type="match status" value="1"/>
</dbReference>
<feature type="domain" description="Diacylglycerol glucosyltransferase N-terminal" evidence="5">
    <location>
        <begin position="18"/>
        <end position="180"/>
    </location>
</feature>
<accession>A0ABR8MWP9</accession>
<reference evidence="6 7" key="1">
    <citation type="submission" date="2020-09" db="EMBL/GenBank/DDBJ databases">
        <title>Paenibacillus sp. strain PR3 16S rRNA gene Genome sequencing and assembly.</title>
        <authorList>
            <person name="Kim J."/>
        </authorList>
    </citation>
    <scope>NUCLEOTIDE SEQUENCE [LARGE SCALE GENOMIC DNA]</scope>
    <source>
        <strain evidence="6 7">PR3</strain>
    </source>
</reference>
<feature type="domain" description="Glycosyl transferase family 1" evidence="4">
    <location>
        <begin position="196"/>
        <end position="351"/>
    </location>
</feature>
<evidence type="ECO:0000259" key="5">
    <source>
        <dbReference type="Pfam" id="PF06925"/>
    </source>
</evidence>
<dbReference type="Proteomes" id="UP000609346">
    <property type="component" value="Unassembled WGS sequence"/>
</dbReference>
<evidence type="ECO:0000313" key="6">
    <source>
        <dbReference type="EMBL" id="MBD3919335.1"/>
    </source>
</evidence>
<dbReference type="Pfam" id="PF06925">
    <property type="entry name" value="MGDG_synth"/>
    <property type="match status" value="1"/>
</dbReference>
<proteinExistence type="inferred from homology"/>
<evidence type="ECO:0000256" key="3">
    <source>
        <dbReference type="ARBA" id="ARBA00022679"/>
    </source>
</evidence>
<comment type="caution">
    <text evidence="6">The sequence shown here is derived from an EMBL/GenBank/DDBJ whole genome shotgun (WGS) entry which is preliminary data.</text>
</comment>
<keyword evidence="3" id="KW-0808">Transferase</keyword>
<keyword evidence="7" id="KW-1185">Reference proteome</keyword>
<dbReference type="EMBL" id="JACXZA010000002">
    <property type="protein sequence ID" value="MBD3919335.1"/>
    <property type="molecule type" value="Genomic_DNA"/>
</dbReference>
<evidence type="ECO:0000256" key="1">
    <source>
        <dbReference type="ARBA" id="ARBA00006962"/>
    </source>
</evidence>
<dbReference type="InterPro" id="IPR001296">
    <property type="entry name" value="Glyco_trans_1"/>
</dbReference>
<protein>
    <submittedName>
        <fullName evidence="6">Glycosyltransferase</fullName>
    </submittedName>
</protein>
<evidence type="ECO:0000259" key="4">
    <source>
        <dbReference type="Pfam" id="PF00534"/>
    </source>
</evidence>
<sequence length="389" mass="44473">MCDKPKILIIYAKYGEGHYQVARTMKDRLEHTGQFEVSMLDVFAMAHPLWNAWTRWAFHQGSIYCPKLYGWIYHYTNRIDAEGRLNRWIRLMGMERIKAIVLQENPDLVLHTFPFLAAAEMDAVVMGEWASMTIVTDYVMHKRWLHPNTDRYFVASEEMKAWMLAQGVPAHRINVSGIPIRASFLRKVSAAKVYRKYGLKEDKPIILMMAGANGVFTKVSEDIHHLVAHHSGEIVIVCGHNNSLYHSLRKQFKHTAQVHVVGFVESIEELMAVSSCLVTKAGGITLAEARAMGLPVIVYRPLPGQEQGNADYWHSRGFVRIIKDRTGLHEAVQQAISWKANKREDFAQERRSEELHAADIVVQEISQFMTTFARKTVSPMISSRLLVDN</sequence>
<dbReference type="RefSeq" id="WP_191203590.1">
    <property type="nucleotide sequence ID" value="NZ_JACXZA010000002.1"/>
</dbReference>
<dbReference type="PANTHER" id="PTHR43025">
    <property type="entry name" value="MONOGALACTOSYLDIACYLGLYCEROL SYNTHASE"/>
    <property type="match status" value="1"/>
</dbReference>
<dbReference type="PANTHER" id="PTHR43025:SF3">
    <property type="entry name" value="MONOGALACTOSYLDIACYLGLYCEROL SYNTHASE 1, CHLOROPLASTIC"/>
    <property type="match status" value="1"/>
</dbReference>
<organism evidence="6 7">
    <name type="scientific">Paenibacillus terricola</name>
    <dbReference type="NCBI Taxonomy" id="2763503"/>
    <lineage>
        <taxon>Bacteria</taxon>
        <taxon>Bacillati</taxon>
        <taxon>Bacillota</taxon>
        <taxon>Bacilli</taxon>
        <taxon>Bacillales</taxon>
        <taxon>Paenibacillaceae</taxon>
        <taxon>Paenibacillus</taxon>
    </lineage>
</organism>
<dbReference type="SUPFAM" id="SSF53756">
    <property type="entry name" value="UDP-Glycosyltransferase/glycogen phosphorylase"/>
    <property type="match status" value="1"/>
</dbReference>
<name>A0ABR8MWP9_9BACL</name>
<dbReference type="InterPro" id="IPR009695">
    <property type="entry name" value="Diacylglyc_glucosyltr_N"/>
</dbReference>
<keyword evidence="2" id="KW-0328">Glycosyltransferase</keyword>
<comment type="similarity">
    <text evidence="1">Belongs to the glycosyltransferase 28 family.</text>
</comment>
<dbReference type="Gene3D" id="3.40.50.2000">
    <property type="entry name" value="Glycogen Phosphorylase B"/>
    <property type="match status" value="1"/>
</dbReference>
<evidence type="ECO:0000313" key="7">
    <source>
        <dbReference type="Proteomes" id="UP000609346"/>
    </source>
</evidence>
<dbReference type="InterPro" id="IPR050519">
    <property type="entry name" value="Glycosyltransf_28_UgtP"/>
</dbReference>
<evidence type="ECO:0000256" key="2">
    <source>
        <dbReference type="ARBA" id="ARBA00022676"/>
    </source>
</evidence>
<gene>
    <name evidence="6" type="ORF">H8B09_11265</name>
</gene>